<evidence type="ECO:0000313" key="1">
    <source>
        <dbReference type="EMBL" id="SXF93552.1"/>
    </source>
</evidence>
<comment type="caution">
    <text evidence="1">The sequence shown here is derived from an EMBL/GenBank/DDBJ whole genome shotgun (WGS) entry which is preliminary data.</text>
</comment>
<dbReference type="AlphaFoldDB" id="A0ABD7P5S2"/>
<evidence type="ECO:0008006" key="3">
    <source>
        <dbReference type="Google" id="ProtNLM"/>
    </source>
</evidence>
<reference evidence="1 2" key="1">
    <citation type="submission" date="2018-08" db="EMBL/GenBank/DDBJ databases">
        <authorList>
            <consortium name="Pathogen Informatics"/>
        </authorList>
    </citation>
    <scope>NUCLEOTIDE SEQUENCE [LARGE SCALE GENOMIC DNA]</scope>
    <source>
        <strain evidence="1 2">EuSCAPE_TR218</strain>
    </source>
</reference>
<dbReference type="InterPro" id="IPR024684">
    <property type="entry name" value="Tscrpt_act_PerC/SfV_Orf40"/>
</dbReference>
<protein>
    <recommendedName>
        <fullName evidence="3">PerC family transcriptional regulator</fullName>
    </recommendedName>
</protein>
<sequence>MTKQSKAKVTKAQMVLAIVSRTPECVLQDVCDALDLQASTAGNLLRQLHAAGKLHRNHNGYQYVYRVVAGVEVPDVALPQTATPLSEEDVKKVQNALSLAKTLEDKKLWRRAATVYTSTLGMATTANELWLLARRRNCCLRNAARCRLWRKELD</sequence>
<dbReference type="SUPFAM" id="SSF46785">
    <property type="entry name" value="Winged helix' DNA-binding domain"/>
    <property type="match status" value="1"/>
</dbReference>
<name>A0ABD7P5S2_KLEVA</name>
<dbReference type="Pfam" id="PF06069">
    <property type="entry name" value="PerC"/>
    <property type="match status" value="1"/>
</dbReference>
<dbReference type="InterPro" id="IPR036390">
    <property type="entry name" value="WH_DNA-bd_sf"/>
</dbReference>
<dbReference type="InterPro" id="IPR036388">
    <property type="entry name" value="WH-like_DNA-bd_sf"/>
</dbReference>
<evidence type="ECO:0000313" key="2">
    <source>
        <dbReference type="Proteomes" id="UP000258928"/>
    </source>
</evidence>
<accession>A0ABD7P5S2</accession>
<organism evidence="1 2">
    <name type="scientific">Klebsiella variicola</name>
    <dbReference type="NCBI Taxonomy" id="244366"/>
    <lineage>
        <taxon>Bacteria</taxon>
        <taxon>Pseudomonadati</taxon>
        <taxon>Pseudomonadota</taxon>
        <taxon>Gammaproteobacteria</taxon>
        <taxon>Enterobacterales</taxon>
        <taxon>Enterobacteriaceae</taxon>
        <taxon>Klebsiella/Raoultella group</taxon>
        <taxon>Klebsiella</taxon>
        <taxon>Klebsiella pneumoniae complex</taxon>
    </lineage>
</organism>
<dbReference type="Proteomes" id="UP000258928">
    <property type="component" value="Unassembled WGS sequence"/>
</dbReference>
<dbReference type="EMBL" id="UKAS01000006">
    <property type="protein sequence ID" value="SXF93552.1"/>
    <property type="molecule type" value="Genomic_DNA"/>
</dbReference>
<dbReference type="RefSeq" id="WP_117268053.1">
    <property type="nucleotide sequence ID" value="NZ_JBPABC010000001.1"/>
</dbReference>
<gene>
    <name evidence="1" type="ORF">SAMEA3729809_02272</name>
</gene>
<dbReference type="Gene3D" id="1.10.10.10">
    <property type="entry name" value="Winged helix-like DNA-binding domain superfamily/Winged helix DNA-binding domain"/>
    <property type="match status" value="1"/>
</dbReference>
<proteinExistence type="predicted"/>